<keyword evidence="3" id="KW-1185">Reference proteome</keyword>
<dbReference type="Gene3D" id="1.20.120.450">
    <property type="entry name" value="dinb family like domain"/>
    <property type="match status" value="1"/>
</dbReference>
<proteinExistence type="predicted"/>
<reference evidence="2 3" key="1">
    <citation type="submission" date="2018-07" db="EMBL/GenBank/DDBJ databases">
        <title>Leeuwenhoekiella genomics.</title>
        <authorList>
            <person name="Tahon G."/>
            <person name="Willems A."/>
        </authorList>
    </citation>
    <scope>NUCLEOTIDE SEQUENCE [LARGE SCALE GENOMIC DNA]</scope>
    <source>
        <strain evidence="2 3">LMG 22550</strain>
    </source>
</reference>
<evidence type="ECO:0000313" key="3">
    <source>
        <dbReference type="Proteomes" id="UP000289238"/>
    </source>
</evidence>
<dbReference type="InterPro" id="IPR034660">
    <property type="entry name" value="DinB/YfiT-like"/>
</dbReference>
<organism evidence="2 3">
    <name type="scientific">Leeuwenhoekiella aequorea</name>
    <dbReference type="NCBI Taxonomy" id="283736"/>
    <lineage>
        <taxon>Bacteria</taxon>
        <taxon>Pseudomonadati</taxon>
        <taxon>Bacteroidota</taxon>
        <taxon>Flavobacteriia</taxon>
        <taxon>Flavobacteriales</taxon>
        <taxon>Flavobacteriaceae</taxon>
        <taxon>Leeuwenhoekiella</taxon>
    </lineage>
</organism>
<dbReference type="SUPFAM" id="SSF109854">
    <property type="entry name" value="DinB/YfiT-like putative metalloenzymes"/>
    <property type="match status" value="1"/>
</dbReference>
<dbReference type="RefSeq" id="WP_128756670.1">
    <property type="nucleotide sequence ID" value="NZ_QOVM01000001.1"/>
</dbReference>
<dbReference type="Proteomes" id="UP000289238">
    <property type="component" value="Unassembled WGS sequence"/>
</dbReference>
<dbReference type="AlphaFoldDB" id="A0A4V1KRH8"/>
<gene>
    <name evidence="2" type="ORF">DSM00_758</name>
</gene>
<dbReference type="EMBL" id="QOVM01000001">
    <property type="protein sequence ID" value="RXG24962.1"/>
    <property type="molecule type" value="Genomic_DNA"/>
</dbReference>
<evidence type="ECO:0000259" key="1">
    <source>
        <dbReference type="Pfam" id="PF12867"/>
    </source>
</evidence>
<comment type="caution">
    <text evidence="2">The sequence shown here is derived from an EMBL/GenBank/DDBJ whole genome shotgun (WGS) entry which is preliminary data.</text>
</comment>
<sequence length="156" mass="18149">MIENTIKDQLLKHLKGGEAFISIDELLEKISFKSIGDRPVGLPYSFYEIFYHIRFAQRDILDFCISENYILPNWPADYWPLENTASSKKEWKELKENFISERSALSNFIEQEDVDLLAVAKHGEKQSVLRELMLVVEHNAYHTGQLALILRLLGLH</sequence>
<name>A0A4V1KRH8_9FLAO</name>
<evidence type="ECO:0000313" key="2">
    <source>
        <dbReference type="EMBL" id="RXG24962.1"/>
    </source>
</evidence>
<accession>A0A4V1KRH8</accession>
<dbReference type="Pfam" id="PF12867">
    <property type="entry name" value="DinB_2"/>
    <property type="match status" value="1"/>
</dbReference>
<dbReference type="InterPro" id="IPR024775">
    <property type="entry name" value="DinB-like"/>
</dbReference>
<protein>
    <submittedName>
        <fullName evidence="2">Putative damage-inducible protein DinB</fullName>
    </submittedName>
</protein>
<feature type="domain" description="DinB-like" evidence="1">
    <location>
        <begin position="24"/>
        <end position="146"/>
    </location>
</feature>
<dbReference type="OrthoDB" id="9798830at2"/>